<dbReference type="Proteomes" id="UP000001319">
    <property type="component" value="Chromosome"/>
</dbReference>
<proteinExistence type="predicted"/>
<evidence type="ECO:0000313" key="3">
    <source>
        <dbReference type="Proteomes" id="UP000001319"/>
    </source>
</evidence>
<protein>
    <recommendedName>
        <fullName evidence="4">ABC transporter permease</fullName>
    </recommendedName>
</protein>
<evidence type="ECO:0000256" key="1">
    <source>
        <dbReference type="SAM" id="Phobius"/>
    </source>
</evidence>
<keyword evidence="1" id="KW-0812">Transmembrane</keyword>
<sequence>MKDISKKKIFYIGTIISVLIFTIGIIITIVHNPSENSVINFFESNYFAEITMFIPFSIWAWLVIFAILFVKKNWVVVTLCILLAIPHIIFIIVLCAFSYSPLEILRWYVMILSFGIINI</sequence>
<dbReference type="eggNOG" id="ENOG502ZS30">
    <property type="taxonomic scope" value="Bacteria"/>
</dbReference>
<keyword evidence="1" id="KW-0472">Membrane</keyword>
<keyword evidence="1" id="KW-1133">Transmembrane helix</keyword>
<evidence type="ECO:0000313" key="2">
    <source>
        <dbReference type="EMBL" id="BAG07451.1"/>
    </source>
</evidence>
<dbReference type="AlphaFoldDB" id="B0S431"/>
<dbReference type="KEGG" id="fma:FMG_0033"/>
<organism evidence="2 3">
    <name type="scientific">Finegoldia magna (strain ATCC 29328 / DSM 20472 / WAL 2508)</name>
    <name type="common">Peptostreptococcus magnus</name>
    <dbReference type="NCBI Taxonomy" id="334413"/>
    <lineage>
        <taxon>Bacteria</taxon>
        <taxon>Bacillati</taxon>
        <taxon>Bacillota</taxon>
        <taxon>Tissierellia</taxon>
        <taxon>Tissierellales</taxon>
        <taxon>Peptoniphilaceae</taxon>
        <taxon>Finegoldia</taxon>
    </lineage>
</organism>
<feature type="transmembrane region" description="Helical" evidence="1">
    <location>
        <begin position="50"/>
        <end position="69"/>
    </location>
</feature>
<name>B0S431_FINM2</name>
<dbReference type="STRING" id="334413.FMG_0033"/>
<dbReference type="HOGENOM" id="CLU_2057897_0_0_9"/>
<gene>
    <name evidence="2" type="ordered locus">FMG_0033</name>
</gene>
<feature type="transmembrane region" description="Helical" evidence="1">
    <location>
        <begin position="76"/>
        <end position="99"/>
    </location>
</feature>
<keyword evidence="3" id="KW-1185">Reference proteome</keyword>
<evidence type="ECO:0008006" key="4">
    <source>
        <dbReference type="Google" id="ProtNLM"/>
    </source>
</evidence>
<accession>B0S431</accession>
<dbReference type="EMBL" id="AP008971">
    <property type="protein sequence ID" value="BAG07451.1"/>
    <property type="molecule type" value="Genomic_DNA"/>
</dbReference>
<feature type="transmembrane region" description="Helical" evidence="1">
    <location>
        <begin position="9"/>
        <end position="30"/>
    </location>
</feature>
<reference evidence="2 3" key="1">
    <citation type="journal article" date="2008" name="DNA Res.">
        <title>Complete genome sequence of Finegoldia magna, an anaerobic opportunistic pathogen.</title>
        <authorList>
            <person name="Goto T."/>
            <person name="Yamashita A."/>
            <person name="Hirakawa H."/>
            <person name="Matsutani M."/>
            <person name="Todo K."/>
            <person name="Ohshima K."/>
            <person name="Toh H."/>
            <person name="Miyamoto K."/>
            <person name="Kuhara S."/>
            <person name="Hattori M."/>
            <person name="Shimizu T."/>
            <person name="Akimoto S."/>
        </authorList>
    </citation>
    <scope>NUCLEOTIDE SEQUENCE [LARGE SCALE GENOMIC DNA]</scope>
    <source>
        <strain evidence="3">ATCC 29328 / DSM 20472 / WAL 2508</strain>
    </source>
</reference>